<accession>A0AAE0SY03</accession>
<dbReference type="PANTHER" id="PTHR12828:SF3">
    <property type="entry name" value="PROTEASOME MATURATION PROTEIN"/>
    <property type="match status" value="1"/>
</dbReference>
<organism evidence="3 4">
    <name type="scientific">Potamilus streckersoni</name>
    <dbReference type="NCBI Taxonomy" id="2493646"/>
    <lineage>
        <taxon>Eukaryota</taxon>
        <taxon>Metazoa</taxon>
        <taxon>Spiralia</taxon>
        <taxon>Lophotrochozoa</taxon>
        <taxon>Mollusca</taxon>
        <taxon>Bivalvia</taxon>
        <taxon>Autobranchia</taxon>
        <taxon>Heteroconchia</taxon>
        <taxon>Palaeoheterodonta</taxon>
        <taxon>Unionida</taxon>
        <taxon>Unionoidea</taxon>
        <taxon>Unionidae</taxon>
        <taxon>Ambleminae</taxon>
        <taxon>Lampsilini</taxon>
        <taxon>Potamilus</taxon>
    </lineage>
</organism>
<dbReference type="Proteomes" id="UP001195483">
    <property type="component" value="Unassembled WGS sequence"/>
</dbReference>
<dbReference type="GO" id="GO:0005634">
    <property type="term" value="C:nucleus"/>
    <property type="evidence" value="ECO:0007669"/>
    <property type="project" value="TreeGrafter"/>
</dbReference>
<dbReference type="GO" id="GO:0005737">
    <property type="term" value="C:cytoplasm"/>
    <property type="evidence" value="ECO:0007669"/>
    <property type="project" value="TreeGrafter"/>
</dbReference>
<proteinExistence type="inferred from homology"/>
<dbReference type="GO" id="GO:0043248">
    <property type="term" value="P:proteasome assembly"/>
    <property type="evidence" value="ECO:0007669"/>
    <property type="project" value="InterPro"/>
</dbReference>
<gene>
    <name evidence="3" type="ORF">CHS0354_012627</name>
</gene>
<evidence type="ECO:0000313" key="3">
    <source>
        <dbReference type="EMBL" id="KAK3599973.1"/>
    </source>
</evidence>
<comment type="caution">
    <text evidence="3">The sequence shown here is derived from an EMBL/GenBank/DDBJ whole genome shotgun (WGS) entry which is preliminary data.</text>
</comment>
<feature type="non-terminal residue" evidence="3">
    <location>
        <position position="156"/>
    </location>
</feature>
<reference evidence="3" key="2">
    <citation type="journal article" date="2021" name="Genome Biol. Evol.">
        <title>Developing a high-quality reference genome for a parasitic bivalve with doubly uniparental inheritance (Bivalvia: Unionida).</title>
        <authorList>
            <person name="Smith C.H."/>
        </authorList>
    </citation>
    <scope>NUCLEOTIDE SEQUENCE</scope>
    <source>
        <strain evidence="3">CHS0354</strain>
        <tissue evidence="3">Mantle</tissue>
    </source>
</reference>
<evidence type="ECO:0008006" key="5">
    <source>
        <dbReference type="Google" id="ProtNLM"/>
    </source>
</evidence>
<dbReference type="Pfam" id="PF05348">
    <property type="entry name" value="UMP1"/>
    <property type="match status" value="1"/>
</dbReference>
<name>A0AAE0SY03_9BIVA</name>
<evidence type="ECO:0000256" key="1">
    <source>
        <dbReference type="ARBA" id="ARBA00023186"/>
    </source>
</evidence>
<dbReference type="EMBL" id="JAEAOA010000768">
    <property type="protein sequence ID" value="KAK3599973.1"/>
    <property type="molecule type" value="Genomic_DNA"/>
</dbReference>
<keyword evidence="1" id="KW-0143">Chaperone</keyword>
<reference evidence="3" key="1">
    <citation type="journal article" date="2021" name="Genome Biol. Evol.">
        <title>A High-Quality Reference Genome for a Parasitic Bivalve with Doubly Uniparental Inheritance (Bivalvia: Unionida).</title>
        <authorList>
            <person name="Smith C.H."/>
        </authorList>
    </citation>
    <scope>NUCLEOTIDE SEQUENCE</scope>
    <source>
        <strain evidence="3">CHS0354</strain>
    </source>
</reference>
<comment type="similarity">
    <text evidence="2">Belongs to the POMP/UMP1 family.</text>
</comment>
<dbReference type="PANTHER" id="PTHR12828">
    <property type="entry name" value="PROTEASOME MATURATION PROTEIN UMP1"/>
    <property type="match status" value="1"/>
</dbReference>
<protein>
    <recommendedName>
        <fullName evidence="5">Proteasome maturation protein</fullName>
    </recommendedName>
</protein>
<evidence type="ECO:0000313" key="4">
    <source>
        <dbReference type="Proteomes" id="UP001195483"/>
    </source>
</evidence>
<reference evidence="3" key="3">
    <citation type="submission" date="2023-05" db="EMBL/GenBank/DDBJ databases">
        <authorList>
            <person name="Smith C.H."/>
        </authorList>
    </citation>
    <scope>NUCLEOTIDE SEQUENCE</scope>
    <source>
        <strain evidence="3">CHS0354</strain>
        <tissue evidence="3">Mantle</tissue>
    </source>
</reference>
<dbReference type="AlphaFoldDB" id="A0AAE0SY03"/>
<dbReference type="InterPro" id="IPR008012">
    <property type="entry name" value="Ump1"/>
</dbReference>
<keyword evidence="4" id="KW-1185">Reference proteome</keyword>
<evidence type="ECO:0000256" key="2">
    <source>
        <dbReference type="ARBA" id="ARBA00043974"/>
    </source>
</evidence>
<sequence>VPPGALCKHICLLNSWAGSLPSVRPEPQGTVPIDLPEGPYGVPDKFLHGFQNAKHGTMQVHPLEYSEKHWEENKRKMDFMMLRNTQGLHAPLRLQMESFIVNKPQRLPGLHSSNILYDSITGRDELLTFEDVLNNSADSEVMGQPHAMMEKQLNIL</sequence>